<sequence length="289" mass="31399">MTRPQTIQIFLPSGDPQGLRVAEITTRIVRVIEVPRSLLADFLKMPEAQQVGVYYLVGPAEEGEGALLYIGQSGAVGTRLAQHNENKDFWNRALVAVSLTNSLTQTHALFLEWLGIRDAKNAGRYALDNGNAGARPHTPAPLEADCHEIQDTVRVLLATLGYPVFDAVGKSATKDSAEEFFCRANGVEGRGLYTPEGFVLLKGSTGRRESMSSLQGTVYEHVRGRLIESGVLRVEGDRIVVTRDYVFSSPSRAAVVLLGYSANGWQVWKNAAGRTLNGVIRVGITDATT</sequence>
<evidence type="ECO:0000259" key="1">
    <source>
        <dbReference type="PROSITE" id="PS50164"/>
    </source>
</evidence>
<proteinExistence type="predicted"/>
<dbReference type="Proteomes" id="UP000253250">
    <property type="component" value="Unassembled WGS sequence"/>
</dbReference>
<evidence type="ECO:0000313" key="2">
    <source>
        <dbReference type="EMBL" id="RCN59119.1"/>
    </source>
</evidence>
<organism evidence="2 3">
    <name type="scientific">Acidiferrobacter thiooxydans</name>
    <dbReference type="NCBI Taxonomy" id="163359"/>
    <lineage>
        <taxon>Bacteria</taxon>
        <taxon>Pseudomonadati</taxon>
        <taxon>Pseudomonadota</taxon>
        <taxon>Gammaproteobacteria</taxon>
        <taxon>Acidiferrobacterales</taxon>
        <taxon>Acidiferrobacteraceae</taxon>
        <taxon>Acidiferrobacter</taxon>
    </lineage>
</organism>
<name>A0A368HKW9_9GAMM</name>
<gene>
    <name evidence="2" type="ORF">C4900_05180</name>
</gene>
<dbReference type="OrthoDB" id="2656488at2"/>
<accession>A0A368HKW9</accession>
<comment type="caution">
    <text evidence="2">The sequence shown here is derived from an EMBL/GenBank/DDBJ whole genome shotgun (WGS) entry which is preliminary data.</text>
</comment>
<dbReference type="Pfam" id="PF14267">
    <property type="entry name" value="DUF4357"/>
    <property type="match status" value="1"/>
</dbReference>
<dbReference type="AlphaFoldDB" id="A0A368HKW9"/>
<dbReference type="CDD" id="cd10447">
    <property type="entry name" value="GIY-YIG_unchar_2"/>
    <property type="match status" value="1"/>
</dbReference>
<keyword evidence="3" id="KW-1185">Reference proteome</keyword>
<reference evidence="2 3" key="1">
    <citation type="submission" date="2018-02" db="EMBL/GenBank/DDBJ databases">
        <title>Insights into the biology of acidophilic members of the Acidiferrobacteraceae family derived from comparative genomic analyses.</title>
        <authorList>
            <person name="Issotta F."/>
            <person name="Thyssen C."/>
            <person name="Mena C."/>
            <person name="Moya A."/>
            <person name="Bellenberg S."/>
            <person name="Sproer C."/>
            <person name="Covarrubias P.C."/>
            <person name="Sand W."/>
            <person name="Quatrini R."/>
            <person name="Vera M."/>
        </authorList>
    </citation>
    <scope>NUCLEOTIDE SEQUENCE [LARGE SCALE GENOMIC DNA]</scope>
    <source>
        <strain evidence="3">m-1</strain>
    </source>
</reference>
<dbReference type="InterPro" id="IPR025579">
    <property type="entry name" value="DUF4357"/>
</dbReference>
<dbReference type="PROSITE" id="PS50164">
    <property type="entry name" value="GIY_YIG"/>
    <property type="match status" value="1"/>
</dbReference>
<dbReference type="RefSeq" id="WP_114282513.1">
    <property type="nucleotide sequence ID" value="NZ_PSYR01000001.1"/>
</dbReference>
<dbReference type="InterPro" id="IPR000305">
    <property type="entry name" value="GIY-YIG_endonuc"/>
</dbReference>
<protein>
    <submittedName>
        <fullName evidence="2">DUF4357 domain-containing protein</fullName>
    </submittedName>
</protein>
<feature type="domain" description="GIY-YIG" evidence="1">
    <location>
        <begin position="49"/>
        <end position="127"/>
    </location>
</feature>
<evidence type="ECO:0000313" key="3">
    <source>
        <dbReference type="Proteomes" id="UP000253250"/>
    </source>
</evidence>
<dbReference type="EMBL" id="PSYR01000001">
    <property type="protein sequence ID" value="RCN59119.1"/>
    <property type="molecule type" value="Genomic_DNA"/>
</dbReference>